<organism evidence="1 3">
    <name type="scientific">Paramarasmius palmivorus</name>
    <dbReference type="NCBI Taxonomy" id="297713"/>
    <lineage>
        <taxon>Eukaryota</taxon>
        <taxon>Fungi</taxon>
        <taxon>Dikarya</taxon>
        <taxon>Basidiomycota</taxon>
        <taxon>Agaricomycotina</taxon>
        <taxon>Agaricomycetes</taxon>
        <taxon>Agaricomycetidae</taxon>
        <taxon>Agaricales</taxon>
        <taxon>Marasmiineae</taxon>
        <taxon>Marasmiaceae</taxon>
        <taxon>Paramarasmius</taxon>
    </lineage>
</organism>
<name>A0AAW0ATH6_9AGAR</name>
<evidence type="ECO:0000313" key="2">
    <source>
        <dbReference type="EMBL" id="KAK7023609.1"/>
    </source>
</evidence>
<sequence length="204" mass="23515">MIQQLFQILPHTIDRLVLRLDDSQPMRQTLAMPHILPNVTNLTLTTTPCAIIDILALLPGLRTADVSVRCHDDPRTQRRFTSPPVEVPILQSLTIRLVRHFRDHQIGDFLHHEAPDIRDLLFHINPISLQTLTLHWKVPMSFTQPGPLREGLESLLTRTSHSLRQFVILNHVDLSYFDPVELSLMMEHCGIWGRYEVQPLVKTP</sequence>
<gene>
    <name evidence="2" type="ORF">VNI00_016648</name>
    <name evidence="1" type="ORF">VNI00_019015</name>
</gene>
<keyword evidence="3" id="KW-1185">Reference proteome</keyword>
<dbReference type="EMBL" id="JAYKXP010000302">
    <property type="protein sequence ID" value="KAK7015888.1"/>
    <property type="molecule type" value="Genomic_DNA"/>
</dbReference>
<dbReference type="AlphaFoldDB" id="A0AAW0ATH6"/>
<evidence type="ECO:0000313" key="1">
    <source>
        <dbReference type="EMBL" id="KAK7015888.1"/>
    </source>
</evidence>
<comment type="caution">
    <text evidence="1">The sequence shown here is derived from an EMBL/GenBank/DDBJ whole genome shotgun (WGS) entry which is preliminary data.</text>
</comment>
<dbReference type="Proteomes" id="UP001383192">
    <property type="component" value="Unassembled WGS sequence"/>
</dbReference>
<dbReference type="EMBL" id="JAYKXP010000134">
    <property type="protein sequence ID" value="KAK7023609.1"/>
    <property type="molecule type" value="Genomic_DNA"/>
</dbReference>
<accession>A0AAW0ATH6</accession>
<reference evidence="1 3" key="1">
    <citation type="submission" date="2024-01" db="EMBL/GenBank/DDBJ databases">
        <title>A draft genome for a cacao thread blight-causing isolate of Paramarasmius palmivorus.</title>
        <authorList>
            <person name="Baruah I.K."/>
            <person name="Bukari Y."/>
            <person name="Amoako-Attah I."/>
            <person name="Meinhardt L.W."/>
            <person name="Bailey B.A."/>
            <person name="Cohen S.P."/>
        </authorList>
    </citation>
    <scope>NUCLEOTIDE SEQUENCE [LARGE SCALE GENOMIC DNA]</scope>
    <source>
        <strain evidence="1 3">GH-12</strain>
    </source>
</reference>
<evidence type="ECO:0000313" key="3">
    <source>
        <dbReference type="Proteomes" id="UP001383192"/>
    </source>
</evidence>
<proteinExistence type="predicted"/>
<protein>
    <submittedName>
        <fullName evidence="1">Uncharacterized protein</fullName>
    </submittedName>
</protein>